<dbReference type="EMBL" id="CAMXCT020003032">
    <property type="protein sequence ID" value="CAL1155434.1"/>
    <property type="molecule type" value="Genomic_DNA"/>
</dbReference>
<dbReference type="AlphaFoldDB" id="A0A9P1D1E0"/>
<evidence type="ECO:0000313" key="3">
    <source>
        <dbReference type="EMBL" id="CAL4789371.1"/>
    </source>
</evidence>
<organism evidence="2">
    <name type="scientific">Cladocopium goreaui</name>
    <dbReference type="NCBI Taxonomy" id="2562237"/>
    <lineage>
        <taxon>Eukaryota</taxon>
        <taxon>Sar</taxon>
        <taxon>Alveolata</taxon>
        <taxon>Dinophyceae</taxon>
        <taxon>Suessiales</taxon>
        <taxon>Symbiodiniaceae</taxon>
        <taxon>Cladocopium</taxon>
    </lineage>
</organism>
<name>A0A9P1D1E0_9DINO</name>
<reference evidence="3 4" key="2">
    <citation type="submission" date="2024-05" db="EMBL/GenBank/DDBJ databases">
        <authorList>
            <person name="Chen Y."/>
            <person name="Shah S."/>
            <person name="Dougan E. K."/>
            <person name="Thang M."/>
            <person name="Chan C."/>
        </authorList>
    </citation>
    <scope>NUCLEOTIDE SEQUENCE [LARGE SCALE GENOMIC DNA]</scope>
</reference>
<comment type="caution">
    <text evidence="2">The sequence shown here is derived from an EMBL/GenBank/DDBJ whole genome shotgun (WGS) entry which is preliminary data.</text>
</comment>
<keyword evidence="4" id="KW-1185">Reference proteome</keyword>
<dbReference type="EMBL" id="CAMXCT030003032">
    <property type="protein sequence ID" value="CAL4789371.1"/>
    <property type="molecule type" value="Genomic_DNA"/>
</dbReference>
<feature type="non-terminal residue" evidence="2">
    <location>
        <position position="1"/>
    </location>
</feature>
<feature type="region of interest" description="Disordered" evidence="1">
    <location>
        <begin position="207"/>
        <end position="250"/>
    </location>
</feature>
<dbReference type="EMBL" id="CAMXCT010003032">
    <property type="protein sequence ID" value="CAI4002059.1"/>
    <property type="molecule type" value="Genomic_DNA"/>
</dbReference>
<gene>
    <name evidence="2" type="ORF">C1SCF055_LOCUS28041</name>
</gene>
<sequence>RLPQKPGLRHLWLEMLWGDRPMCSLQTGLWALIVFTVLVRGLDVSPGVGGFLYLQHQRLAEESAPNGQVLCTHHFAASRAGDNFGQSAALSAAAAAVINVASEAKEESPAPEEGGKSSARELSFGEFRVNDLRAEISALKDLVGPFDVGHVEKHEKMLRPRDDVAMRDGLGYVMDRYVEKDVAAAPKEGAQGTKQATVANLSLTEGGVGGNVATPEVKGEARAGRTDRCREGQRSSSDAPRKRKTGAAWKQMATGNDVAPDSSMVGMPQPEAVGPLDVFLVTEDHQVVDLPPVRHQAKLSCDIGRWLFFRVRTPAVPQRIAKGAMGGGGDFGKGSFPD</sequence>
<feature type="compositionally biased region" description="Basic and acidic residues" evidence="1">
    <location>
        <begin position="217"/>
        <end position="233"/>
    </location>
</feature>
<dbReference type="Proteomes" id="UP001152797">
    <property type="component" value="Unassembled WGS sequence"/>
</dbReference>
<feature type="non-terminal residue" evidence="2">
    <location>
        <position position="338"/>
    </location>
</feature>
<evidence type="ECO:0000313" key="4">
    <source>
        <dbReference type="Proteomes" id="UP001152797"/>
    </source>
</evidence>
<proteinExistence type="predicted"/>
<evidence type="ECO:0000256" key="1">
    <source>
        <dbReference type="SAM" id="MobiDB-lite"/>
    </source>
</evidence>
<accession>A0A9P1D1E0</accession>
<reference evidence="2" key="1">
    <citation type="submission" date="2022-10" db="EMBL/GenBank/DDBJ databases">
        <authorList>
            <person name="Chen Y."/>
            <person name="Dougan E. K."/>
            <person name="Chan C."/>
            <person name="Rhodes N."/>
            <person name="Thang M."/>
        </authorList>
    </citation>
    <scope>NUCLEOTIDE SEQUENCE</scope>
</reference>
<protein>
    <submittedName>
        <fullName evidence="2">Uncharacterized protein</fullName>
    </submittedName>
</protein>
<evidence type="ECO:0000313" key="2">
    <source>
        <dbReference type="EMBL" id="CAI4002059.1"/>
    </source>
</evidence>